<reference evidence="1" key="1">
    <citation type="submission" date="2014-11" db="EMBL/GenBank/DDBJ databases">
        <authorList>
            <person name="Amaro Gonzalez C."/>
        </authorList>
    </citation>
    <scope>NUCLEOTIDE SEQUENCE</scope>
</reference>
<evidence type="ECO:0000313" key="1">
    <source>
        <dbReference type="EMBL" id="JAH19545.1"/>
    </source>
</evidence>
<organism evidence="1">
    <name type="scientific">Anguilla anguilla</name>
    <name type="common">European freshwater eel</name>
    <name type="synonym">Muraena anguilla</name>
    <dbReference type="NCBI Taxonomy" id="7936"/>
    <lineage>
        <taxon>Eukaryota</taxon>
        <taxon>Metazoa</taxon>
        <taxon>Chordata</taxon>
        <taxon>Craniata</taxon>
        <taxon>Vertebrata</taxon>
        <taxon>Euteleostomi</taxon>
        <taxon>Actinopterygii</taxon>
        <taxon>Neopterygii</taxon>
        <taxon>Teleostei</taxon>
        <taxon>Anguilliformes</taxon>
        <taxon>Anguillidae</taxon>
        <taxon>Anguilla</taxon>
    </lineage>
</organism>
<dbReference type="EMBL" id="GBXM01089032">
    <property type="protein sequence ID" value="JAH19545.1"/>
    <property type="molecule type" value="Transcribed_RNA"/>
</dbReference>
<sequence length="30" mass="3534">MARRDFTPFLFTKVLQFIDISQITCMNSPL</sequence>
<proteinExistence type="predicted"/>
<protein>
    <submittedName>
        <fullName evidence="1">Uncharacterized protein</fullName>
    </submittedName>
</protein>
<reference evidence="1" key="2">
    <citation type="journal article" date="2015" name="Fish Shellfish Immunol.">
        <title>Early steps in the European eel (Anguilla anguilla)-Vibrio vulnificus interaction in the gills: Role of the RtxA13 toxin.</title>
        <authorList>
            <person name="Callol A."/>
            <person name="Pajuelo D."/>
            <person name="Ebbesson L."/>
            <person name="Teles M."/>
            <person name="MacKenzie S."/>
            <person name="Amaro C."/>
        </authorList>
    </citation>
    <scope>NUCLEOTIDE SEQUENCE</scope>
</reference>
<name>A0A0E9QTE7_ANGAN</name>
<accession>A0A0E9QTE7</accession>
<dbReference type="AlphaFoldDB" id="A0A0E9QTE7"/>